<accession>A0A517T0P5</accession>
<dbReference type="Proteomes" id="UP000315003">
    <property type="component" value="Chromosome"/>
</dbReference>
<reference evidence="2 3" key="1">
    <citation type="submission" date="2019-02" db="EMBL/GenBank/DDBJ databases">
        <title>Deep-cultivation of Planctomycetes and their phenomic and genomic characterization uncovers novel biology.</title>
        <authorList>
            <person name="Wiegand S."/>
            <person name="Jogler M."/>
            <person name="Boedeker C."/>
            <person name="Pinto D."/>
            <person name="Vollmers J."/>
            <person name="Rivas-Marin E."/>
            <person name="Kohn T."/>
            <person name="Peeters S.H."/>
            <person name="Heuer A."/>
            <person name="Rast P."/>
            <person name="Oberbeckmann S."/>
            <person name="Bunk B."/>
            <person name="Jeske O."/>
            <person name="Meyerdierks A."/>
            <person name="Storesund J.E."/>
            <person name="Kallscheuer N."/>
            <person name="Luecker S."/>
            <person name="Lage O.M."/>
            <person name="Pohl T."/>
            <person name="Merkel B.J."/>
            <person name="Hornburger P."/>
            <person name="Mueller R.-W."/>
            <person name="Bruemmer F."/>
            <person name="Labrenz M."/>
            <person name="Spormann A.M."/>
            <person name="Op den Camp H."/>
            <person name="Overmann J."/>
            <person name="Amann R."/>
            <person name="Jetten M.S.M."/>
            <person name="Mascher T."/>
            <person name="Medema M.H."/>
            <person name="Devos D.P."/>
            <person name="Kaster A.-K."/>
            <person name="Ovreas L."/>
            <person name="Rohde M."/>
            <person name="Galperin M.Y."/>
            <person name="Jogler C."/>
        </authorList>
    </citation>
    <scope>NUCLEOTIDE SEQUENCE [LARGE SCALE GENOMIC DNA]</scope>
    <source>
        <strain evidence="2 3">SV_7m_r</strain>
    </source>
</reference>
<gene>
    <name evidence="2" type="ORF">SV7mr_44340</name>
</gene>
<dbReference type="AlphaFoldDB" id="A0A517T0P5"/>
<keyword evidence="3" id="KW-1185">Reference proteome</keyword>
<organism evidence="2 3">
    <name type="scientific">Stieleria bergensis</name>
    <dbReference type="NCBI Taxonomy" id="2528025"/>
    <lineage>
        <taxon>Bacteria</taxon>
        <taxon>Pseudomonadati</taxon>
        <taxon>Planctomycetota</taxon>
        <taxon>Planctomycetia</taxon>
        <taxon>Pirellulales</taxon>
        <taxon>Pirellulaceae</taxon>
        <taxon>Stieleria</taxon>
    </lineage>
</organism>
<dbReference type="EMBL" id="CP036272">
    <property type="protein sequence ID" value="QDT61893.1"/>
    <property type="molecule type" value="Genomic_DNA"/>
</dbReference>
<proteinExistence type="predicted"/>
<evidence type="ECO:0000313" key="2">
    <source>
        <dbReference type="EMBL" id="QDT61893.1"/>
    </source>
</evidence>
<evidence type="ECO:0000313" key="3">
    <source>
        <dbReference type="Proteomes" id="UP000315003"/>
    </source>
</evidence>
<protein>
    <submittedName>
        <fullName evidence="2">Uncharacterized protein</fullName>
    </submittedName>
</protein>
<sequence length="78" mass="8578">MIANAFIRVCGLKPQTILSSGSQKSPLGESKPDCHQLSRESSAKGVRSEIIVEQNRSRSLECFYGNKPHCRIDGPVYA</sequence>
<feature type="compositionally biased region" description="Basic and acidic residues" evidence="1">
    <location>
        <begin position="30"/>
        <end position="42"/>
    </location>
</feature>
<feature type="region of interest" description="Disordered" evidence="1">
    <location>
        <begin position="17"/>
        <end position="42"/>
    </location>
</feature>
<evidence type="ECO:0000256" key="1">
    <source>
        <dbReference type="SAM" id="MobiDB-lite"/>
    </source>
</evidence>
<name>A0A517T0P5_9BACT</name>